<feature type="chain" id="PRO_5002428406" evidence="1">
    <location>
        <begin position="21"/>
        <end position="78"/>
    </location>
</feature>
<dbReference type="RefSeq" id="WP_062124398.1">
    <property type="nucleotide sequence ID" value="NZ_BAZW01000013.1"/>
</dbReference>
<dbReference type="Gene3D" id="2.60.40.1120">
    <property type="entry name" value="Carboxypeptidase-like, regulatory domain"/>
    <property type="match status" value="1"/>
</dbReference>
<organism evidence="2 3">
    <name type="scientific">Geofilum rubicundum JCM 15548</name>
    <dbReference type="NCBI Taxonomy" id="1236989"/>
    <lineage>
        <taxon>Bacteria</taxon>
        <taxon>Pseudomonadati</taxon>
        <taxon>Bacteroidota</taxon>
        <taxon>Bacteroidia</taxon>
        <taxon>Marinilabiliales</taxon>
        <taxon>Marinilabiliaceae</taxon>
        <taxon>Geofilum</taxon>
    </lineage>
</organism>
<proteinExistence type="predicted"/>
<dbReference type="AlphaFoldDB" id="A0A0E9LWY3"/>
<dbReference type="InterPro" id="IPR008969">
    <property type="entry name" value="CarboxyPept-like_regulatory"/>
</dbReference>
<protein>
    <submittedName>
        <fullName evidence="2">TonB-dependent receptor</fullName>
    </submittedName>
</protein>
<reference evidence="2 3" key="1">
    <citation type="journal article" date="2015" name="Microbes Environ.">
        <title>Distribution and evolution of nitrogen fixation genes in the phylum bacteroidetes.</title>
        <authorList>
            <person name="Inoue J."/>
            <person name="Oshima K."/>
            <person name="Suda W."/>
            <person name="Sakamoto M."/>
            <person name="Iino T."/>
            <person name="Noda S."/>
            <person name="Hongoh Y."/>
            <person name="Hattori M."/>
            <person name="Ohkuma M."/>
        </authorList>
    </citation>
    <scope>NUCLEOTIDE SEQUENCE [LARGE SCALE GENOMIC DNA]</scope>
    <source>
        <strain evidence="2">JCM 15548</strain>
    </source>
</reference>
<dbReference type="Proteomes" id="UP000032900">
    <property type="component" value="Unassembled WGS sequence"/>
</dbReference>
<dbReference type="SUPFAM" id="SSF49464">
    <property type="entry name" value="Carboxypeptidase regulatory domain-like"/>
    <property type="match status" value="1"/>
</dbReference>
<dbReference type="Pfam" id="PF13715">
    <property type="entry name" value="CarbopepD_reg_2"/>
    <property type="match status" value="1"/>
</dbReference>
<accession>A0A0E9LWY3</accession>
<evidence type="ECO:0000256" key="1">
    <source>
        <dbReference type="SAM" id="SignalP"/>
    </source>
</evidence>
<feature type="signal peptide" evidence="1">
    <location>
        <begin position="1"/>
        <end position="20"/>
    </location>
</feature>
<dbReference type="OrthoDB" id="9805121at2"/>
<keyword evidence="2" id="KW-0675">Receptor</keyword>
<dbReference type="STRING" id="1236989.JCM15548_12052"/>
<gene>
    <name evidence="2" type="ORF">JCM15548_12052</name>
</gene>
<keyword evidence="1" id="KW-0732">Signal</keyword>
<evidence type="ECO:0000313" key="3">
    <source>
        <dbReference type="Proteomes" id="UP000032900"/>
    </source>
</evidence>
<evidence type="ECO:0000313" key="2">
    <source>
        <dbReference type="EMBL" id="GAO29823.1"/>
    </source>
</evidence>
<comment type="caution">
    <text evidence="2">The sequence shown here is derived from an EMBL/GenBank/DDBJ whole genome shotgun (WGS) entry which is preliminary data.</text>
</comment>
<name>A0A0E9LWY3_9BACT</name>
<sequence>MKKVLLALSFVMVFGLSAIVAQTRTITGTVTGSDDGLPIPGASVFVKGTTVGTVTQMDGDYTLMYLRMPKRLFFLLWV</sequence>
<dbReference type="EMBL" id="BAZW01000013">
    <property type="protein sequence ID" value="GAO29823.1"/>
    <property type="molecule type" value="Genomic_DNA"/>
</dbReference>
<keyword evidence="3" id="KW-1185">Reference proteome</keyword>